<gene>
    <name evidence="1" type="ORF">EV193_10147</name>
</gene>
<protein>
    <submittedName>
        <fullName evidence="1">Uncharacterized protein</fullName>
    </submittedName>
</protein>
<accession>A0A4Q7L766</accession>
<reference evidence="1 2" key="1">
    <citation type="submission" date="2019-02" db="EMBL/GenBank/DDBJ databases">
        <title>Genomic Encyclopedia of Type Strains, Phase IV (KMG-IV): sequencing the most valuable type-strain genomes for metagenomic binning, comparative biology and taxonomic classification.</title>
        <authorList>
            <person name="Goeker M."/>
        </authorList>
    </citation>
    <scope>NUCLEOTIDE SEQUENCE [LARGE SCALE GENOMIC DNA]</scope>
    <source>
        <strain evidence="1 2">DSM 101727</strain>
    </source>
</reference>
<dbReference type="AlphaFoldDB" id="A0A4Q7L766"/>
<dbReference type="Proteomes" id="UP000294257">
    <property type="component" value="Unassembled WGS sequence"/>
</dbReference>
<dbReference type="OrthoDB" id="3628307at2"/>
<proteinExistence type="predicted"/>
<dbReference type="Gene3D" id="3.30.230.10">
    <property type="match status" value="1"/>
</dbReference>
<evidence type="ECO:0000313" key="1">
    <source>
        <dbReference type="EMBL" id="RZS44172.1"/>
    </source>
</evidence>
<keyword evidence="2" id="KW-1185">Reference proteome</keyword>
<name>A0A4Q7L766_9PSEU</name>
<evidence type="ECO:0000313" key="2">
    <source>
        <dbReference type="Proteomes" id="UP000294257"/>
    </source>
</evidence>
<dbReference type="EMBL" id="SGWQ01000001">
    <property type="protein sequence ID" value="RZS44172.1"/>
    <property type="molecule type" value="Genomic_DNA"/>
</dbReference>
<dbReference type="InterPro" id="IPR014721">
    <property type="entry name" value="Ribsml_uS5_D2-typ_fold_subgr"/>
</dbReference>
<comment type="caution">
    <text evidence="1">The sequence shown here is derived from an EMBL/GenBank/DDBJ whole genome shotgun (WGS) entry which is preliminary data.</text>
</comment>
<dbReference type="RefSeq" id="WP_130341893.1">
    <property type="nucleotide sequence ID" value="NZ_SGWQ01000001.1"/>
</dbReference>
<sequence length="129" mass="13498">MTGDCLIKRQVGGVGHFAHVHVRRERTSGAARVVWSVAPDDRASAQPGSDPAEVDAALAGASEMVNLLRDNGFTVDGHTVHLARVIISLVDTEPTAVRASAAMATAIAYGAGDLFEVRHDGGWRVTPAS</sequence>
<organism evidence="1 2">
    <name type="scientific">Herbihabitans rhizosphaerae</name>
    <dbReference type="NCBI Taxonomy" id="1872711"/>
    <lineage>
        <taxon>Bacteria</taxon>
        <taxon>Bacillati</taxon>
        <taxon>Actinomycetota</taxon>
        <taxon>Actinomycetes</taxon>
        <taxon>Pseudonocardiales</taxon>
        <taxon>Pseudonocardiaceae</taxon>
        <taxon>Herbihabitans</taxon>
    </lineage>
</organism>